<evidence type="ECO:0000313" key="1">
    <source>
        <dbReference type="EMBL" id="KAB8059465.1"/>
    </source>
</evidence>
<dbReference type="InterPro" id="IPR029063">
    <property type="entry name" value="SAM-dependent_MTases_sf"/>
</dbReference>
<accession>A0A6I1HLU1</accession>
<proteinExistence type="predicted"/>
<dbReference type="AlphaFoldDB" id="A0A6I1HLU1"/>
<reference evidence="1 2" key="1">
    <citation type="submission" date="2019-10" db="EMBL/GenBank/DDBJ databases">
        <title>Three novel species isolated from a subtropical stream in China.</title>
        <authorList>
            <person name="Lu H."/>
        </authorList>
    </citation>
    <scope>NUCLEOTIDE SEQUENCE [LARGE SCALE GENOMIC DNA]</scope>
    <source>
        <strain evidence="1 2">FT13W</strain>
    </source>
</reference>
<evidence type="ECO:0000313" key="2">
    <source>
        <dbReference type="Proteomes" id="UP000468717"/>
    </source>
</evidence>
<dbReference type="Pfam" id="PF11253">
    <property type="entry name" value="DUF3052"/>
    <property type="match status" value="1"/>
</dbReference>
<gene>
    <name evidence="1" type="ORF">GCN75_26415</name>
</gene>
<protein>
    <submittedName>
        <fullName evidence="1">DUF3052 family protein</fullName>
    </submittedName>
</protein>
<keyword evidence="2" id="KW-1185">Reference proteome</keyword>
<comment type="caution">
    <text evidence="1">The sequence shown here is derived from an EMBL/GenBank/DDBJ whole genome shotgun (WGS) entry which is preliminary data.</text>
</comment>
<dbReference type="InterPro" id="IPR021412">
    <property type="entry name" value="DUF3052"/>
</dbReference>
<name>A0A6I1HLU1_9BURK</name>
<dbReference type="Gene3D" id="3.40.50.150">
    <property type="entry name" value="Vaccinia Virus protein VP39"/>
    <property type="match status" value="1"/>
</dbReference>
<dbReference type="EMBL" id="WFLI01000051">
    <property type="protein sequence ID" value="KAB8059465.1"/>
    <property type="molecule type" value="Genomic_DNA"/>
</dbReference>
<sequence>MPDKTTADKMYVKNAQALAVLNDGGEHAALLAQLPAGRRVGEGGSADWILLFARSRAELEQHLSAARARLAPGGALWVAYRKGGVKAGSDIHRDDIRGFAQTLGLDSVAMIAIDADWSALRLKQA</sequence>
<dbReference type="Proteomes" id="UP000468717">
    <property type="component" value="Unassembled WGS sequence"/>
</dbReference>
<organism evidence="1 2">
    <name type="scientific">Janthinobacterium violaceinigrum</name>
    <dbReference type="NCBI Taxonomy" id="2654252"/>
    <lineage>
        <taxon>Bacteria</taxon>
        <taxon>Pseudomonadati</taxon>
        <taxon>Pseudomonadota</taxon>
        <taxon>Betaproteobacteria</taxon>
        <taxon>Burkholderiales</taxon>
        <taxon>Oxalobacteraceae</taxon>
        <taxon>Janthinobacterium</taxon>
    </lineage>
</organism>